<proteinExistence type="predicted"/>
<evidence type="ECO:0000313" key="1">
    <source>
        <dbReference type="EMBL" id="CAG8601538.1"/>
    </source>
</evidence>
<protein>
    <submittedName>
        <fullName evidence="1">3640_t:CDS:1</fullName>
    </submittedName>
</protein>
<dbReference type="EMBL" id="CAJVQA010004566">
    <property type="protein sequence ID" value="CAG8601538.1"/>
    <property type="molecule type" value="Genomic_DNA"/>
</dbReference>
<sequence>METTPTWKCYRSYIFCSPISSDDIRYQLTNDTSLPVTDTIIYNHSLLHLEFILNRHEKYLRDFPNMLLPTNFLNQDQINHLIREKQSYNIIELTEIVQNGVL</sequence>
<dbReference type="AlphaFoldDB" id="A0A9N9CIT6"/>
<evidence type="ECO:0000313" key="2">
    <source>
        <dbReference type="Proteomes" id="UP000789759"/>
    </source>
</evidence>
<dbReference type="Proteomes" id="UP000789759">
    <property type="component" value="Unassembled WGS sequence"/>
</dbReference>
<organism evidence="1 2">
    <name type="scientific">Cetraspora pellucida</name>
    <dbReference type="NCBI Taxonomy" id="1433469"/>
    <lineage>
        <taxon>Eukaryota</taxon>
        <taxon>Fungi</taxon>
        <taxon>Fungi incertae sedis</taxon>
        <taxon>Mucoromycota</taxon>
        <taxon>Glomeromycotina</taxon>
        <taxon>Glomeromycetes</taxon>
        <taxon>Diversisporales</taxon>
        <taxon>Gigasporaceae</taxon>
        <taxon>Cetraspora</taxon>
    </lineage>
</organism>
<accession>A0A9N9CIT6</accession>
<gene>
    <name evidence="1" type="ORF">CPELLU_LOCUS7015</name>
</gene>
<comment type="caution">
    <text evidence="1">The sequence shown here is derived from an EMBL/GenBank/DDBJ whole genome shotgun (WGS) entry which is preliminary data.</text>
</comment>
<keyword evidence="2" id="KW-1185">Reference proteome</keyword>
<dbReference type="OrthoDB" id="10564668at2759"/>
<reference evidence="1" key="1">
    <citation type="submission" date="2021-06" db="EMBL/GenBank/DDBJ databases">
        <authorList>
            <person name="Kallberg Y."/>
            <person name="Tangrot J."/>
            <person name="Rosling A."/>
        </authorList>
    </citation>
    <scope>NUCLEOTIDE SEQUENCE</scope>
    <source>
        <strain evidence="1">FL966</strain>
    </source>
</reference>
<name>A0A9N9CIT6_9GLOM</name>